<feature type="non-terminal residue" evidence="2">
    <location>
        <position position="67"/>
    </location>
</feature>
<accession>A0A3B0T946</accession>
<dbReference type="Gene3D" id="1.10.30.50">
    <property type="match status" value="1"/>
</dbReference>
<dbReference type="AlphaFoldDB" id="A0A3B0T946"/>
<sequence length="67" mass="7335">MEADWNHTRCIVCLNEDELTVEHIILKSIGGILRCRFLCPTCNSKFGAGFEANASLAPELRKAASGL</sequence>
<protein>
    <recommendedName>
        <fullName evidence="1">HNH endonuclease 5 domain-containing protein</fullName>
    </recommendedName>
</protein>
<proteinExistence type="predicted"/>
<evidence type="ECO:0000259" key="1">
    <source>
        <dbReference type="Pfam" id="PF14279"/>
    </source>
</evidence>
<dbReference type="InterPro" id="IPR029471">
    <property type="entry name" value="HNH_5"/>
</dbReference>
<name>A0A3B0T946_9ZZZZ</name>
<reference evidence="2" key="1">
    <citation type="submission" date="2018-06" db="EMBL/GenBank/DDBJ databases">
        <authorList>
            <person name="Zhirakovskaya E."/>
        </authorList>
    </citation>
    <scope>NUCLEOTIDE SEQUENCE</scope>
</reference>
<evidence type="ECO:0000313" key="2">
    <source>
        <dbReference type="EMBL" id="VAW05324.1"/>
    </source>
</evidence>
<dbReference type="EMBL" id="UOEG01000294">
    <property type="protein sequence ID" value="VAW05324.1"/>
    <property type="molecule type" value="Genomic_DNA"/>
</dbReference>
<gene>
    <name evidence="2" type="ORF">MNBD_ALPHA07-31</name>
</gene>
<organism evidence="2">
    <name type="scientific">hydrothermal vent metagenome</name>
    <dbReference type="NCBI Taxonomy" id="652676"/>
    <lineage>
        <taxon>unclassified sequences</taxon>
        <taxon>metagenomes</taxon>
        <taxon>ecological metagenomes</taxon>
    </lineage>
</organism>
<feature type="domain" description="HNH endonuclease 5" evidence="1">
    <location>
        <begin position="10"/>
        <end position="54"/>
    </location>
</feature>
<dbReference type="Pfam" id="PF14279">
    <property type="entry name" value="HNH_5"/>
    <property type="match status" value="1"/>
</dbReference>